<protein>
    <submittedName>
        <fullName evidence="1">PAP2 superfamily protein</fullName>
    </submittedName>
</protein>
<gene>
    <name evidence="1" type="ORF">SAMN02745131_02984</name>
</gene>
<reference evidence="1 2" key="1">
    <citation type="submission" date="2016-11" db="EMBL/GenBank/DDBJ databases">
        <authorList>
            <person name="Jaros S."/>
            <person name="Januszkiewicz K."/>
            <person name="Wedrychowicz H."/>
        </authorList>
    </citation>
    <scope>NUCLEOTIDE SEQUENCE [LARGE SCALE GENOMIC DNA]</scope>
    <source>
        <strain evidence="1 2">DSM 18119</strain>
    </source>
</reference>
<dbReference type="InterPro" id="IPR052559">
    <property type="entry name" value="V-haloperoxidase"/>
</dbReference>
<evidence type="ECO:0000313" key="1">
    <source>
        <dbReference type="EMBL" id="SHF57042.1"/>
    </source>
</evidence>
<dbReference type="PROSITE" id="PS51257">
    <property type="entry name" value="PROKAR_LIPOPROTEIN"/>
    <property type="match status" value="1"/>
</dbReference>
<sequence>MQRNKLFQFGSMALLIAVFILSCKKEDVNNKTSSQSATTFSKKGFQGFAENDMVLYWNEKAAIVLNGPNTPPAQSRYFSMIQIAVHDALNSIKPKFKTFALNNVRAKRANPDASVASAAYWTIKEMNIQGANPIDDWYTESLATVPAGESKDLGIELGKQSANAIISNRSNDNFSIANQQLPGPDGVAPGEYRSTLPFSNPGMPKIKALSMWGIKMAPFVTQSNTLFRPVAPYPVNSPEYLADYNEVKTKGARVGHTRTADEDEIGRFWVERSSISWNRLARNLIANTKMDSWKTARLFALLHTAMTDAISGCFEAKYYYLFWRPETAIRLGASDGIDNTVGDANWLPSYTESPNPLNPALNVNTPPIPDYPSAHATFGGAASEILRLLFESNEISINQTSLTTPGVTRHYATLSQAARDNSLSRIYVGFHFRNSCLRGEKMGEDVARYVFDHSFGESGDGN</sequence>
<accession>A0A1M5CRT9</accession>
<dbReference type="Proteomes" id="UP000184048">
    <property type="component" value="Unassembled WGS sequence"/>
</dbReference>
<dbReference type="AlphaFoldDB" id="A0A1M5CRT9"/>
<dbReference type="CDD" id="cd03398">
    <property type="entry name" value="PAP2_haloperoxidase"/>
    <property type="match status" value="1"/>
</dbReference>
<dbReference type="PANTHER" id="PTHR34599:SF1">
    <property type="entry name" value="PHOSPHATIDIC ACID PHOSPHATASE TYPE 2_HALOPEROXIDASE DOMAIN-CONTAINING PROTEIN"/>
    <property type="match status" value="1"/>
</dbReference>
<organism evidence="1 2">
    <name type="scientific">Flavisolibacter ginsengisoli DSM 18119</name>
    <dbReference type="NCBI Taxonomy" id="1121884"/>
    <lineage>
        <taxon>Bacteria</taxon>
        <taxon>Pseudomonadati</taxon>
        <taxon>Bacteroidota</taxon>
        <taxon>Chitinophagia</taxon>
        <taxon>Chitinophagales</taxon>
        <taxon>Chitinophagaceae</taxon>
        <taxon>Flavisolibacter</taxon>
    </lineage>
</organism>
<dbReference type="InterPro" id="IPR036938">
    <property type="entry name" value="PAP2/HPO_sf"/>
</dbReference>
<dbReference type="OrthoDB" id="7793240at2"/>
<dbReference type="STRING" id="1121884.SAMN02745131_02984"/>
<dbReference type="Gene3D" id="1.10.606.20">
    <property type="match status" value="1"/>
</dbReference>
<evidence type="ECO:0000313" key="2">
    <source>
        <dbReference type="Proteomes" id="UP000184048"/>
    </source>
</evidence>
<dbReference type="SUPFAM" id="SSF48317">
    <property type="entry name" value="Acid phosphatase/Vanadium-dependent haloperoxidase"/>
    <property type="match status" value="1"/>
</dbReference>
<dbReference type="EMBL" id="FQUU01000013">
    <property type="protein sequence ID" value="SHF57042.1"/>
    <property type="molecule type" value="Genomic_DNA"/>
</dbReference>
<keyword evidence="2" id="KW-1185">Reference proteome</keyword>
<name>A0A1M5CRT9_9BACT</name>
<dbReference type="PANTHER" id="PTHR34599">
    <property type="entry name" value="PEROXIDASE-RELATED"/>
    <property type="match status" value="1"/>
</dbReference>
<proteinExistence type="predicted"/>